<dbReference type="InterPro" id="IPR001345">
    <property type="entry name" value="PG/BPGM_mutase_AS"/>
</dbReference>
<dbReference type="PANTHER" id="PTHR11931">
    <property type="entry name" value="PHOSPHOGLYCERATE MUTASE"/>
    <property type="match status" value="1"/>
</dbReference>
<comment type="catalytic activity">
    <reaction evidence="1 6 10">
        <text>(2R)-2-phosphoglycerate = (2R)-3-phosphoglycerate</text>
        <dbReference type="Rhea" id="RHEA:15901"/>
        <dbReference type="ChEBI" id="CHEBI:58272"/>
        <dbReference type="ChEBI" id="CHEBI:58289"/>
        <dbReference type="EC" id="5.4.2.11"/>
    </reaction>
</comment>
<accession>A0AAE9ZCK8</accession>
<feature type="active site" description="Proton donor/acceptor" evidence="6 7">
    <location>
        <position position="87"/>
    </location>
</feature>
<dbReference type="GO" id="GO:0004619">
    <property type="term" value="F:phosphoglycerate mutase activity"/>
    <property type="evidence" value="ECO:0007669"/>
    <property type="project" value="UniProtKB-UniRule"/>
</dbReference>
<comment type="pathway">
    <text evidence="6 10">Carbohydrate degradation; glycolysis; pyruvate from D-glyceraldehyde 3-phosphate: step 3/5.</text>
</comment>
<dbReference type="InterPro" id="IPR029033">
    <property type="entry name" value="His_PPase_superfam"/>
</dbReference>
<dbReference type="NCBIfam" id="TIGR01258">
    <property type="entry name" value="pgm_1"/>
    <property type="match status" value="1"/>
</dbReference>
<feature type="binding site" evidence="6 8">
    <location>
        <begin position="21"/>
        <end position="22"/>
    </location>
    <ligand>
        <name>substrate</name>
    </ligand>
</feature>
<feature type="binding site" evidence="6 8">
    <location>
        <begin position="182"/>
        <end position="183"/>
    </location>
    <ligand>
        <name>substrate</name>
    </ligand>
</feature>
<dbReference type="GO" id="GO:0006094">
    <property type="term" value="P:gluconeogenesis"/>
    <property type="evidence" value="ECO:0007669"/>
    <property type="project" value="UniProtKB-UniRule"/>
</dbReference>
<evidence type="ECO:0000256" key="6">
    <source>
        <dbReference type="HAMAP-Rule" id="MF_01039"/>
    </source>
</evidence>
<feature type="active site" description="Tele-phosphohistidine intermediate" evidence="6 7">
    <location>
        <position position="9"/>
    </location>
</feature>
<dbReference type="SUPFAM" id="SSF53254">
    <property type="entry name" value="Phosphoglycerate mutase-like"/>
    <property type="match status" value="1"/>
</dbReference>
<reference evidence="11" key="1">
    <citation type="submission" date="2023-02" db="EMBL/GenBank/DDBJ databases">
        <title>Genome sequence of Hyphococcus flavus.</title>
        <authorList>
            <person name="Rong J.-C."/>
            <person name="Zhao Q."/>
            <person name="Yi M."/>
            <person name="Wu J.-Y."/>
        </authorList>
    </citation>
    <scope>NUCLEOTIDE SEQUENCE</scope>
    <source>
        <strain evidence="11">MCCC 1K03223</strain>
    </source>
</reference>
<dbReference type="RefSeq" id="WP_274494329.1">
    <property type="nucleotide sequence ID" value="NZ_CP118166.1"/>
</dbReference>
<feature type="binding site" evidence="6 8">
    <location>
        <position position="98"/>
    </location>
    <ligand>
        <name>substrate</name>
    </ligand>
</feature>
<evidence type="ECO:0000256" key="7">
    <source>
        <dbReference type="PIRSR" id="PIRSR613078-1"/>
    </source>
</evidence>
<comment type="similarity">
    <text evidence="2 6">Belongs to the phosphoglycerate mutase family. BPG-dependent PGAM subfamily.</text>
</comment>
<evidence type="ECO:0000256" key="5">
    <source>
        <dbReference type="ARBA" id="ARBA00023235"/>
    </source>
</evidence>
<evidence type="ECO:0000256" key="1">
    <source>
        <dbReference type="ARBA" id="ARBA00000380"/>
    </source>
</evidence>
<feature type="binding site" evidence="6 8">
    <location>
        <begin position="114"/>
        <end position="115"/>
    </location>
    <ligand>
        <name>substrate</name>
    </ligand>
</feature>
<evidence type="ECO:0000256" key="2">
    <source>
        <dbReference type="ARBA" id="ARBA00006717"/>
    </source>
</evidence>
<dbReference type="HAMAP" id="MF_01039">
    <property type="entry name" value="PGAM_GpmA"/>
    <property type="match status" value="1"/>
</dbReference>
<feature type="binding site" evidence="6 8">
    <location>
        <begin position="8"/>
        <end position="15"/>
    </location>
    <ligand>
        <name>substrate</name>
    </ligand>
</feature>
<name>A0AAE9ZCK8_9PROT</name>
<gene>
    <name evidence="6 11" type="primary">gpmA</name>
    <name evidence="11" type="ORF">PUV54_04270</name>
</gene>
<dbReference type="PROSITE" id="PS00175">
    <property type="entry name" value="PG_MUTASE"/>
    <property type="match status" value="1"/>
</dbReference>
<dbReference type="NCBIfam" id="NF010713">
    <property type="entry name" value="PRK14115.1"/>
    <property type="match status" value="1"/>
</dbReference>
<evidence type="ECO:0000313" key="11">
    <source>
        <dbReference type="EMBL" id="WDI32408.1"/>
    </source>
</evidence>
<comment type="subunit">
    <text evidence="6">Homodimer.</text>
</comment>
<keyword evidence="4 6" id="KW-0324">Glycolysis</keyword>
<evidence type="ECO:0000256" key="9">
    <source>
        <dbReference type="PIRSR" id="PIRSR613078-3"/>
    </source>
</evidence>
<sequence>MTRLALIRHGQSQWNLENRFTGWVDVDLTEKGRAEAHKAGSLLKDTGIEFSACFTSVQKRAIRTLWMALDEMDRMWLPVTRAWQLNERHYGGLTGLNKAETAEKHGADQVKVWRRSYDIPPPPLEKGAAFDLSKDLRYISLGVDVPATESLKLTLDRVQPYFEAEIAPRIESGESLIIAAHGNSLRALVKILFDVSNDDIVNVEIPTGNPLLIEMMDGTLKPSSARYLDGERATDLPPIK</sequence>
<dbReference type="FunFam" id="3.40.50.1240:FF:000003">
    <property type="entry name" value="2,3-bisphosphoglycerate-dependent phosphoglycerate mutase"/>
    <property type="match status" value="1"/>
</dbReference>
<keyword evidence="12" id="KW-1185">Reference proteome</keyword>
<dbReference type="EMBL" id="CP118166">
    <property type="protein sequence ID" value="WDI32408.1"/>
    <property type="molecule type" value="Genomic_DNA"/>
</dbReference>
<dbReference type="CDD" id="cd07067">
    <property type="entry name" value="HP_PGM_like"/>
    <property type="match status" value="1"/>
</dbReference>
<keyword evidence="5 6" id="KW-0413">Isomerase</keyword>
<organism evidence="11 12">
    <name type="scientific">Hyphococcus flavus</name>
    <dbReference type="NCBI Taxonomy" id="1866326"/>
    <lineage>
        <taxon>Bacteria</taxon>
        <taxon>Pseudomonadati</taxon>
        <taxon>Pseudomonadota</taxon>
        <taxon>Alphaproteobacteria</taxon>
        <taxon>Parvularculales</taxon>
        <taxon>Parvularculaceae</taxon>
        <taxon>Hyphococcus</taxon>
    </lineage>
</organism>
<dbReference type="GO" id="GO:0006096">
    <property type="term" value="P:glycolytic process"/>
    <property type="evidence" value="ECO:0007669"/>
    <property type="project" value="UniProtKB-UniRule"/>
</dbReference>
<protein>
    <recommendedName>
        <fullName evidence="6 10">2,3-bisphosphoglycerate-dependent phosphoglycerate mutase</fullName>
        <shortName evidence="6">BPG-dependent PGAM</shortName>
        <shortName evidence="6">PGAM</shortName>
        <shortName evidence="6">Phosphoglyceromutase</shortName>
        <shortName evidence="6">dPGM</shortName>
        <ecNumber evidence="6 10">5.4.2.11</ecNumber>
    </recommendedName>
</protein>
<dbReference type="InterPro" id="IPR005952">
    <property type="entry name" value="Phosphogly_mut1"/>
</dbReference>
<dbReference type="Pfam" id="PF00300">
    <property type="entry name" value="His_Phos_1"/>
    <property type="match status" value="1"/>
</dbReference>
<feature type="binding site" evidence="6 8">
    <location>
        <position position="60"/>
    </location>
    <ligand>
        <name>substrate</name>
    </ligand>
</feature>
<dbReference type="KEGG" id="hfl:PUV54_04270"/>
<comment type="function">
    <text evidence="6 10">Catalyzes the interconversion of 2-phosphoglycerate and 3-phosphoglycerate.</text>
</comment>
<keyword evidence="3 6" id="KW-0312">Gluconeogenesis</keyword>
<evidence type="ECO:0000313" key="12">
    <source>
        <dbReference type="Proteomes" id="UP001214043"/>
    </source>
</evidence>
<dbReference type="AlphaFoldDB" id="A0AAE9ZCK8"/>
<dbReference type="Proteomes" id="UP001214043">
    <property type="component" value="Chromosome"/>
</dbReference>
<feature type="site" description="Transition state stabilizer" evidence="6 9">
    <location>
        <position position="181"/>
    </location>
</feature>
<evidence type="ECO:0000256" key="8">
    <source>
        <dbReference type="PIRSR" id="PIRSR613078-2"/>
    </source>
</evidence>
<dbReference type="Gene3D" id="3.40.50.1240">
    <property type="entry name" value="Phosphoglycerate mutase-like"/>
    <property type="match status" value="1"/>
</dbReference>
<feature type="binding site" evidence="6 8">
    <location>
        <begin position="87"/>
        <end position="90"/>
    </location>
    <ligand>
        <name>substrate</name>
    </ligand>
</feature>
<proteinExistence type="inferred from homology"/>
<evidence type="ECO:0000256" key="4">
    <source>
        <dbReference type="ARBA" id="ARBA00023152"/>
    </source>
</evidence>
<dbReference type="SMART" id="SM00855">
    <property type="entry name" value="PGAM"/>
    <property type="match status" value="1"/>
</dbReference>
<evidence type="ECO:0000256" key="3">
    <source>
        <dbReference type="ARBA" id="ARBA00022432"/>
    </source>
</evidence>
<dbReference type="EC" id="5.4.2.11" evidence="6 10"/>
<dbReference type="InterPro" id="IPR013078">
    <property type="entry name" value="His_Pase_superF_clade-1"/>
</dbReference>
<evidence type="ECO:0000256" key="10">
    <source>
        <dbReference type="RuleBase" id="RU004512"/>
    </source>
</evidence>